<dbReference type="Pfam" id="PF02342">
    <property type="entry name" value="TerD"/>
    <property type="match status" value="1"/>
</dbReference>
<dbReference type="Gene3D" id="2.60.60.30">
    <property type="entry name" value="sav2460 like domains"/>
    <property type="match status" value="1"/>
</dbReference>
<evidence type="ECO:0000313" key="2">
    <source>
        <dbReference type="EMBL" id="MFC5220447.1"/>
    </source>
</evidence>
<name>A0ABW0CZE2_STRCD</name>
<dbReference type="Proteomes" id="UP001596263">
    <property type="component" value="Unassembled WGS sequence"/>
</dbReference>
<proteinExistence type="predicted"/>
<organism evidence="2 3">
    <name type="scientific">Streptomyces coerulescens</name>
    <dbReference type="NCBI Taxonomy" id="29304"/>
    <lineage>
        <taxon>Bacteria</taxon>
        <taxon>Bacillati</taxon>
        <taxon>Actinomycetota</taxon>
        <taxon>Actinomycetes</taxon>
        <taxon>Kitasatosporales</taxon>
        <taxon>Streptomycetaceae</taxon>
        <taxon>Streptomyces</taxon>
    </lineage>
</organism>
<evidence type="ECO:0000313" key="3">
    <source>
        <dbReference type="Proteomes" id="UP001596263"/>
    </source>
</evidence>
<evidence type="ECO:0000259" key="1">
    <source>
        <dbReference type="Pfam" id="PF02342"/>
    </source>
</evidence>
<dbReference type="RefSeq" id="WP_380865217.1">
    <property type="nucleotide sequence ID" value="NZ_JBHSKM010000049.1"/>
</dbReference>
<accession>A0ABW0CZE2</accession>
<comment type="caution">
    <text evidence="2">The sequence shown here is derived from an EMBL/GenBank/DDBJ whole genome shotgun (WGS) entry which is preliminary data.</text>
</comment>
<sequence>MLHVPEENGPGAKASWVPDQHTRWHADITQPRETVTIAVELYRHTNGWKARGVGQGYDTGLAGLATDYGINVEA</sequence>
<dbReference type="InterPro" id="IPR003325">
    <property type="entry name" value="TerD"/>
</dbReference>
<feature type="domain" description="TerD" evidence="1">
    <location>
        <begin position="29"/>
        <end position="68"/>
    </location>
</feature>
<keyword evidence="3" id="KW-1185">Reference proteome</keyword>
<gene>
    <name evidence="2" type="ORF">ACFPQ9_42240</name>
</gene>
<protein>
    <submittedName>
        <fullName evidence="2">TerD family protein</fullName>
    </submittedName>
</protein>
<dbReference type="EMBL" id="JBHSKM010000049">
    <property type="protein sequence ID" value="MFC5220447.1"/>
    <property type="molecule type" value="Genomic_DNA"/>
</dbReference>
<reference evidence="3" key="1">
    <citation type="journal article" date="2019" name="Int. J. Syst. Evol. Microbiol.">
        <title>The Global Catalogue of Microorganisms (GCM) 10K type strain sequencing project: providing services to taxonomists for standard genome sequencing and annotation.</title>
        <authorList>
            <consortium name="The Broad Institute Genomics Platform"/>
            <consortium name="The Broad Institute Genome Sequencing Center for Infectious Disease"/>
            <person name="Wu L."/>
            <person name="Ma J."/>
        </authorList>
    </citation>
    <scope>NUCLEOTIDE SEQUENCE [LARGE SCALE GENOMIC DNA]</scope>
    <source>
        <strain evidence="3">KCTC 42586</strain>
    </source>
</reference>